<dbReference type="SUPFAM" id="SSF52047">
    <property type="entry name" value="RNI-like"/>
    <property type="match status" value="1"/>
</dbReference>
<comment type="caution">
    <text evidence="3">The sequence shown here is derived from an EMBL/GenBank/DDBJ whole genome shotgun (WGS) entry which is preliminary data.</text>
</comment>
<dbReference type="Pfam" id="PF00646">
    <property type="entry name" value="F-box"/>
    <property type="match status" value="1"/>
</dbReference>
<evidence type="ECO:0000313" key="3">
    <source>
        <dbReference type="EMBL" id="KAK7842371.1"/>
    </source>
</evidence>
<name>A0AAW0KUL8_QUESU</name>
<protein>
    <submittedName>
        <fullName evidence="3">F-box protein fbw2</fullName>
    </submittedName>
</protein>
<evidence type="ECO:0000259" key="2">
    <source>
        <dbReference type="Pfam" id="PF00646"/>
    </source>
</evidence>
<dbReference type="Gene3D" id="3.80.10.10">
    <property type="entry name" value="Ribonuclease Inhibitor"/>
    <property type="match status" value="1"/>
</dbReference>
<feature type="region of interest" description="Disordered" evidence="1">
    <location>
        <begin position="1"/>
        <end position="21"/>
    </location>
</feature>
<accession>A0AAW0KUL8</accession>
<dbReference type="PANTHER" id="PTHR38926">
    <property type="entry name" value="F-BOX DOMAIN CONTAINING PROTEIN, EXPRESSED"/>
    <property type="match status" value="1"/>
</dbReference>
<organism evidence="3 4">
    <name type="scientific">Quercus suber</name>
    <name type="common">Cork oak</name>
    <dbReference type="NCBI Taxonomy" id="58331"/>
    <lineage>
        <taxon>Eukaryota</taxon>
        <taxon>Viridiplantae</taxon>
        <taxon>Streptophyta</taxon>
        <taxon>Embryophyta</taxon>
        <taxon>Tracheophyta</taxon>
        <taxon>Spermatophyta</taxon>
        <taxon>Magnoliopsida</taxon>
        <taxon>eudicotyledons</taxon>
        <taxon>Gunneridae</taxon>
        <taxon>Pentapetalae</taxon>
        <taxon>rosids</taxon>
        <taxon>fabids</taxon>
        <taxon>Fagales</taxon>
        <taxon>Fagaceae</taxon>
        <taxon>Quercus</taxon>
    </lineage>
</organism>
<evidence type="ECO:0000313" key="4">
    <source>
        <dbReference type="Proteomes" id="UP000237347"/>
    </source>
</evidence>
<gene>
    <name evidence="3" type="primary">FBW2_0</name>
    <name evidence="3" type="ORF">CFP56_014085</name>
</gene>
<dbReference type="Proteomes" id="UP000237347">
    <property type="component" value="Unassembled WGS sequence"/>
</dbReference>
<dbReference type="InterPro" id="IPR032675">
    <property type="entry name" value="LRR_dom_sf"/>
</dbReference>
<dbReference type="SUPFAM" id="SSF81383">
    <property type="entry name" value="F-box domain"/>
    <property type="match status" value="1"/>
</dbReference>
<keyword evidence="4" id="KW-1185">Reference proteome</keyword>
<dbReference type="InterPro" id="IPR036047">
    <property type="entry name" value="F-box-like_dom_sf"/>
</dbReference>
<evidence type="ECO:0000256" key="1">
    <source>
        <dbReference type="SAM" id="MobiDB-lite"/>
    </source>
</evidence>
<dbReference type="PANTHER" id="PTHR38926:SF5">
    <property type="entry name" value="F-BOX AND LEUCINE-RICH REPEAT PROTEIN 6"/>
    <property type="match status" value="1"/>
</dbReference>
<dbReference type="InterPro" id="IPR001810">
    <property type="entry name" value="F-box_dom"/>
</dbReference>
<dbReference type="Gene3D" id="1.20.1280.50">
    <property type="match status" value="1"/>
</dbReference>
<dbReference type="EMBL" id="PKMF04000222">
    <property type="protein sequence ID" value="KAK7842371.1"/>
    <property type="molecule type" value="Genomic_DNA"/>
</dbReference>
<proteinExistence type="predicted"/>
<feature type="domain" description="F-box" evidence="2">
    <location>
        <begin position="28"/>
        <end position="70"/>
    </location>
</feature>
<reference evidence="3 4" key="1">
    <citation type="journal article" date="2018" name="Sci. Data">
        <title>The draft genome sequence of cork oak.</title>
        <authorList>
            <person name="Ramos A.M."/>
            <person name="Usie A."/>
            <person name="Barbosa P."/>
            <person name="Barros P.M."/>
            <person name="Capote T."/>
            <person name="Chaves I."/>
            <person name="Simoes F."/>
            <person name="Abreu I."/>
            <person name="Carrasquinho I."/>
            <person name="Faro C."/>
            <person name="Guimaraes J.B."/>
            <person name="Mendonca D."/>
            <person name="Nobrega F."/>
            <person name="Rodrigues L."/>
            <person name="Saibo N.J.M."/>
            <person name="Varela M.C."/>
            <person name="Egas C."/>
            <person name="Matos J."/>
            <person name="Miguel C.M."/>
            <person name="Oliveira M.M."/>
            <person name="Ricardo C.P."/>
            <person name="Goncalves S."/>
        </authorList>
    </citation>
    <scope>NUCLEOTIDE SEQUENCE [LARGE SCALE GENOMIC DNA]</scope>
    <source>
        <strain evidence="4">cv. HL8</strain>
    </source>
</reference>
<dbReference type="AlphaFoldDB" id="A0AAW0KUL8"/>
<sequence>MGKRKRKRNRNRSGRYYPSKKKMGNRRWEELNQDCLVEVLRKLDIESLLTNIPLVCKSWYKASLDPKCWKCLNFHELASSPYLRPPYNSPFFDDFNILNGNNDLTNAFIKFVVDRSQRCATTLVIAGFFTQQSLEYVSQDRCPELKCLNIPMEFMFGDEGQHLSKFIGSWENLELLSIEICYYLDQILTPISTHCHKFQALCCREIQIRDEDAMAIVKLEQKIKYLRLSSCLLSRENVVMILKGCRHLELLIMRYCSGFNVDDEILKLASHIKTFDYQGTYA</sequence>